<dbReference type="SUPFAM" id="SSF102405">
    <property type="entry name" value="MCP/YpsA-like"/>
    <property type="match status" value="1"/>
</dbReference>
<dbReference type="AlphaFoldDB" id="A0A238K2C5"/>
<dbReference type="PANTHER" id="PTHR43022">
    <property type="entry name" value="PROTEIN SMF"/>
    <property type="match status" value="1"/>
</dbReference>
<evidence type="ECO:0000313" key="5">
    <source>
        <dbReference type="EMBL" id="SMX37049.1"/>
    </source>
</evidence>
<feature type="compositionally biased region" description="Low complexity" evidence="2">
    <location>
        <begin position="1"/>
        <end position="10"/>
    </location>
</feature>
<keyword evidence="6" id="KW-1185">Reference proteome</keyword>
<evidence type="ECO:0000256" key="1">
    <source>
        <dbReference type="ARBA" id="ARBA00006525"/>
    </source>
</evidence>
<feature type="region of interest" description="Disordered" evidence="2">
    <location>
        <begin position="1"/>
        <end position="20"/>
    </location>
</feature>
<dbReference type="RefSeq" id="WP_093995705.1">
    <property type="nucleotide sequence ID" value="NZ_FXYD01000002.1"/>
</dbReference>
<feature type="domain" description="DprA winged helix" evidence="4">
    <location>
        <begin position="311"/>
        <end position="370"/>
    </location>
</feature>
<accession>A0A238K2C5</accession>
<protein>
    <submittedName>
        <fullName evidence="5">Uncharacterized protein</fullName>
    </submittedName>
</protein>
<dbReference type="OrthoDB" id="9785707at2"/>
<dbReference type="GO" id="GO:0009294">
    <property type="term" value="P:DNA-mediated transformation"/>
    <property type="evidence" value="ECO:0007669"/>
    <property type="project" value="InterPro"/>
</dbReference>
<gene>
    <name evidence="5" type="ORF">OCA8868_01248</name>
</gene>
<dbReference type="Gene3D" id="1.10.10.10">
    <property type="entry name" value="Winged helix-like DNA-binding domain superfamily/Winged helix DNA-binding domain"/>
    <property type="match status" value="1"/>
</dbReference>
<name>A0A238K2C5_9RHOB</name>
<evidence type="ECO:0000259" key="4">
    <source>
        <dbReference type="Pfam" id="PF17782"/>
    </source>
</evidence>
<dbReference type="Pfam" id="PF17782">
    <property type="entry name" value="WHD_DprA"/>
    <property type="match status" value="1"/>
</dbReference>
<dbReference type="InterPro" id="IPR003488">
    <property type="entry name" value="DprA"/>
</dbReference>
<evidence type="ECO:0000259" key="3">
    <source>
        <dbReference type="Pfam" id="PF02481"/>
    </source>
</evidence>
<dbReference type="InterPro" id="IPR041614">
    <property type="entry name" value="DprA_WH"/>
</dbReference>
<dbReference type="PANTHER" id="PTHR43022:SF1">
    <property type="entry name" value="PROTEIN SMF"/>
    <property type="match status" value="1"/>
</dbReference>
<dbReference type="InterPro" id="IPR057666">
    <property type="entry name" value="DrpA_SLOG"/>
</dbReference>
<dbReference type="InterPro" id="IPR036388">
    <property type="entry name" value="WH-like_DNA-bd_sf"/>
</dbReference>
<organism evidence="5 6">
    <name type="scientific">Octadecabacter ascidiaceicola</name>
    <dbReference type="NCBI Taxonomy" id="1655543"/>
    <lineage>
        <taxon>Bacteria</taxon>
        <taxon>Pseudomonadati</taxon>
        <taxon>Pseudomonadota</taxon>
        <taxon>Alphaproteobacteria</taxon>
        <taxon>Rhodobacterales</taxon>
        <taxon>Roseobacteraceae</taxon>
        <taxon>Octadecabacter</taxon>
    </lineage>
</organism>
<reference evidence="6" key="1">
    <citation type="submission" date="2017-05" db="EMBL/GenBank/DDBJ databases">
        <authorList>
            <person name="Rodrigo-Torres L."/>
            <person name="Arahal R. D."/>
            <person name="Lucena T."/>
        </authorList>
    </citation>
    <scope>NUCLEOTIDE SEQUENCE [LARGE SCALE GENOMIC DNA]</scope>
    <source>
        <strain evidence="6">CECT 8868</strain>
    </source>
</reference>
<comment type="similarity">
    <text evidence="1">Belongs to the DprA/Smf family.</text>
</comment>
<evidence type="ECO:0000313" key="6">
    <source>
        <dbReference type="Proteomes" id="UP000203464"/>
    </source>
</evidence>
<evidence type="ECO:0000256" key="2">
    <source>
        <dbReference type="SAM" id="MobiDB-lite"/>
    </source>
</evidence>
<feature type="domain" description="Smf/DprA SLOG" evidence="3">
    <location>
        <begin position="89"/>
        <end position="295"/>
    </location>
</feature>
<dbReference type="EMBL" id="FXYD01000002">
    <property type="protein sequence ID" value="SMX37049.1"/>
    <property type="molecule type" value="Genomic_DNA"/>
</dbReference>
<dbReference type="NCBIfam" id="TIGR00732">
    <property type="entry name" value="dprA"/>
    <property type="match status" value="1"/>
</dbReference>
<dbReference type="Gene3D" id="3.40.50.450">
    <property type="match status" value="1"/>
</dbReference>
<proteinExistence type="inferred from homology"/>
<sequence length="376" mass="39654">MTRSNSSSTHPPLPPTTEDDRVDHLRLLRSRRVGPVTYRRLLAEHGSAAAALEALPSIARDAGVSDYRVCPEGVIHAELKAGRAAKARLVFAGEDSFPAALAEIEDAPVMLWMIGNPDILKRPMVALVGARNASSLGTRMARKLAQELSAAGFTVVSGLARGVDTAAHDGSLSSGTIAVVAGGVDVIYPAENANLAQKIGKQGLRISDQPIGMHPHPRHFVARNRIISGISLATVVVEAAAKSGSMITARTALDQGRDVLAVPGHPFDARAAGCNMLIRDGAVLVRGVKDILDHLGDPTTQAPELPLDTPEQPRTLRETALLHTDILERLSPAPMAEDQLMRSLSAPATAVAPLLVDLELEGKVVRQAGGMLARAI</sequence>
<dbReference type="Pfam" id="PF21102">
    <property type="entry name" value="DprA_N"/>
    <property type="match status" value="1"/>
</dbReference>
<dbReference type="Proteomes" id="UP000203464">
    <property type="component" value="Unassembled WGS sequence"/>
</dbReference>
<dbReference type="Pfam" id="PF02481">
    <property type="entry name" value="DNA_processg_A"/>
    <property type="match status" value="1"/>
</dbReference>